<evidence type="ECO:0000256" key="2">
    <source>
        <dbReference type="ARBA" id="ARBA00006337"/>
    </source>
</evidence>
<evidence type="ECO:0000256" key="1">
    <source>
        <dbReference type="ARBA" id="ARBA00004651"/>
    </source>
</evidence>
<dbReference type="Gene3D" id="3.10.580.10">
    <property type="entry name" value="CBS-domain"/>
    <property type="match status" value="1"/>
</dbReference>
<dbReference type="AlphaFoldDB" id="A0A1F5FG45"/>
<dbReference type="PROSITE" id="PS51371">
    <property type="entry name" value="CBS"/>
    <property type="match status" value="2"/>
</dbReference>
<proteinExistence type="inferred from homology"/>
<dbReference type="Pfam" id="PF03471">
    <property type="entry name" value="CorC_HlyC"/>
    <property type="match status" value="1"/>
</dbReference>
<evidence type="ECO:0000256" key="7">
    <source>
        <dbReference type="SAM" id="Phobius"/>
    </source>
</evidence>
<sequence length="406" mass="44861">MTGVVWLEGALCGGFLLVGFLVSYSLSQLSPRPHREDGEHGSSPWTLRLFPVLLALVGVGAVITGQSFLSGLTGETWAVWIAWPAAAVLVSSVVILLPRTLGRGVKPRRILRGLLWPLALAVAPVWFVIYLVSWPFVRLSGRRPDREDPFGWVTPHPSPASAGDEVVEQAREMARQLADFPEKTVKEVMVPRIDVFCLDIEAPRREVIEVVTQRGHSRVPVYSETIDDIRGILFVKELLTLDTSKAEEPLPVELLHEPIFVPETKLIGRLLADFQATKNQIAVVVDEYGGTAGIVTIEDILEEIVGEIEDEFDSDEELIHKLGDGTFLVDARCDIEEVNETVGCKLPDEDYESLGGFIIAELGHIPKPGEVVENGLHRLEVIEATPRRIKSVLLAPRPKTEESDED</sequence>
<keyword evidence="3" id="KW-1003">Cell membrane</keyword>
<keyword evidence="5 6" id="KW-0129">CBS domain</keyword>
<comment type="subcellular location">
    <subcellularLocation>
        <location evidence="1">Cell membrane</location>
        <topology evidence="1">Multi-pass membrane protein</topology>
    </subcellularLocation>
</comment>
<dbReference type="GO" id="GO:0050660">
    <property type="term" value="F:flavin adenine dinucleotide binding"/>
    <property type="evidence" value="ECO:0007669"/>
    <property type="project" value="InterPro"/>
</dbReference>
<gene>
    <name evidence="9" type="ORF">A2Y64_06495</name>
</gene>
<evidence type="ECO:0000313" key="9">
    <source>
        <dbReference type="EMBL" id="OGD78533.1"/>
    </source>
</evidence>
<feature type="domain" description="CBS" evidence="8">
    <location>
        <begin position="189"/>
        <end position="248"/>
    </location>
</feature>
<keyword evidence="7" id="KW-0472">Membrane</keyword>
<dbReference type="InterPro" id="IPR036318">
    <property type="entry name" value="FAD-bd_PCMH-like_sf"/>
</dbReference>
<comment type="similarity">
    <text evidence="2">Belongs to the UPF0053 family.</text>
</comment>
<dbReference type="InterPro" id="IPR000644">
    <property type="entry name" value="CBS_dom"/>
</dbReference>
<evidence type="ECO:0000256" key="6">
    <source>
        <dbReference type="PROSITE-ProRule" id="PRU00703"/>
    </source>
</evidence>
<dbReference type="FunFam" id="3.10.580.10:FF:000002">
    <property type="entry name" value="Magnesium/cobalt efflux protein CorC"/>
    <property type="match status" value="1"/>
</dbReference>
<feature type="transmembrane region" description="Helical" evidence="7">
    <location>
        <begin position="47"/>
        <end position="69"/>
    </location>
</feature>
<evidence type="ECO:0000259" key="8">
    <source>
        <dbReference type="PROSITE" id="PS51371"/>
    </source>
</evidence>
<dbReference type="PANTHER" id="PTHR22777:SF32">
    <property type="entry name" value="UPF0053 INNER MEMBRANE PROTEIN YFJD"/>
    <property type="match status" value="1"/>
</dbReference>
<dbReference type="STRING" id="1817816.A2Y64_06495"/>
<dbReference type="PANTHER" id="PTHR22777">
    <property type="entry name" value="HEMOLYSIN-RELATED"/>
    <property type="match status" value="1"/>
</dbReference>
<evidence type="ECO:0000256" key="4">
    <source>
        <dbReference type="ARBA" id="ARBA00022737"/>
    </source>
</evidence>
<keyword evidence="7" id="KW-0812">Transmembrane</keyword>
<feature type="transmembrane region" description="Helical" evidence="7">
    <location>
        <begin position="114"/>
        <end position="137"/>
    </location>
</feature>
<feature type="transmembrane region" description="Helical" evidence="7">
    <location>
        <begin position="6"/>
        <end position="26"/>
    </location>
</feature>
<dbReference type="InterPro" id="IPR005170">
    <property type="entry name" value="Transptr-assoc_dom"/>
</dbReference>
<keyword evidence="4" id="KW-0677">Repeat</keyword>
<dbReference type="SMART" id="SM01091">
    <property type="entry name" value="CorC_HlyC"/>
    <property type="match status" value="1"/>
</dbReference>
<protein>
    <recommendedName>
        <fullName evidence="8">CBS domain-containing protein</fullName>
    </recommendedName>
</protein>
<organism evidence="9 10">
    <name type="scientific">Candidatus Coatesbacteria bacterium RBG_13_66_14</name>
    <dbReference type="NCBI Taxonomy" id="1817816"/>
    <lineage>
        <taxon>Bacteria</taxon>
        <taxon>Candidatus Coatesiibacteriota</taxon>
    </lineage>
</organism>
<evidence type="ECO:0000313" key="10">
    <source>
        <dbReference type="Proteomes" id="UP000177187"/>
    </source>
</evidence>
<feature type="transmembrane region" description="Helical" evidence="7">
    <location>
        <begin position="81"/>
        <end position="102"/>
    </location>
</feature>
<evidence type="ECO:0000256" key="3">
    <source>
        <dbReference type="ARBA" id="ARBA00022475"/>
    </source>
</evidence>
<accession>A0A1F5FG45</accession>
<dbReference type="InterPro" id="IPR016169">
    <property type="entry name" value="FAD-bd_PCMH_sub2"/>
</dbReference>
<dbReference type="Pfam" id="PF00571">
    <property type="entry name" value="CBS"/>
    <property type="match status" value="2"/>
</dbReference>
<dbReference type="InterPro" id="IPR044751">
    <property type="entry name" value="Ion_transp-like_CBS"/>
</dbReference>
<evidence type="ECO:0000256" key="5">
    <source>
        <dbReference type="ARBA" id="ARBA00023122"/>
    </source>
</evidence>
<dbReference type="SUPFAM" id="SSF54631">
    <property type="entry name" value="CBS-domain pair"/>
    <property type="match status" value="1"/>
</dbReference>
<dbReference type="SUPFAM" id="SSF56176">
    <property type="entry name" value="FAD-binding/transporter-associated domain-like"/>
    <property type="match status" value="1"/>
</dbReference>
<dbReference type="GO" id="GO:0005886">
    <property type="term" value="C:plasma membrane"/>
    <property type="evidence" value="ECO:0007669"/>
    <property type="project" value="UniProtKB-SubCell"/>
</dbReference>
<comment type="caution">
    <text evidence="9">The sequence shown here is derived from an EMBL/GenBank/DDBJ whole genome shotgun (WGS) entry which is preliminary data.</text>
</comment>
<dbReference type="Gene3D" id="3.30.465.10">
    <property type="match status" value="1"/>
</dbReference>
<keyword evidence="7" id="KW-1133">Transmembrane helix</keyword>
<name>A0A1F5FG45_9BACT</name>
<dbReference type="CDD" id="cd04590">
    <property type="entry name" value="CBS_pair_CorC_HlyC_assoc"/>
    <property type="match status" value="1"/>
</dbReference>
<dbReference type="EMBL" id="MFAF01000032">
    <property type="protein sequence ID" value="OGD78533.1"/>
    <property type="molecule type" value="Genomic_DNA"/>
</dbReference>
<dbReference type="Proteomes" id="UP000177187">
    <property type="component" value="Unassembled WGS sequence"/>
</dbReference>
<dbReference type="InterPro" id="IPR046342">
    <property type="entry name" value="CBS_dom_sf"/>
</dbReference>
<reference evidence="9 10" key="1">
    <citation type="journal article" date="2016" name="Nat. Commun.">
        <title>Thousands of microbial genomes shed light on interconnected biogeochemical processes in an aquifer system.</title>
        <authorList>
            <person name="Anantharaman K."/>
            <person name="Brown C.T."/>
            <person name="Hug L.A."/>
            <person name="Sharon I."/>
            <person name="Castelle C.J."/>
            <person name="Probst A.J."/>
            <person name="Thomas B.C."/>
            <person name="Singh A."/>
            <person name="Wilkins M.J."/>
            <person name="Karaoz U."/>
            <person name="Brodie E.L."/>
            <person name="Williams K.H."/>
            <person name="Hubbard S.S."/>
            <person name="Banfield J.F."/>
        </authorList>
    </citation>
    <scope>NUCLEOTIDE SEQUENCE [LARGE SCALE GENOMIC DNA]</scope>
</reference>
<feature type="domain" description="CBS" evidence="8">
    <location>
        <begin position="254"/>
        <end position="311"/>
    </location>
</feature>